<sequence>MTLLCSPSTTIFVPAFIVANKTVVAAGLIVVLEVEHTARWPNTGLMTSLRKSSTPD</sequence>
<accession>A0AAD7D4J6</accession>
<proteinExistence type="predicted"/>
<gene>
    <name evidence="2" type="ORF">B0H17DRAFT_1206800</name>
</gene>
<evidence type="ECO:0000313" key="2">
    <source>
        <dbReference type="EMBL" id="KAJ7678340.1"/>
    </source>
</evidence>
<comment type="caution">
    <text evidence="2">The sequence shown here is derived from an EMBL/GenBank/DDBJ whole genome shotgun (WGS) entry which is preliminary data.</text>
</comment>
<organism evidence="2 3">
    <name type="scientific">Mycena rosella</name>
    <name type="common">Pink bonnet</name>
    <name type="synonym">Agaricus rosellus</name>
    <dbReference type="NCBI Taxonomy" id="1033263"/>
    <lineage>
        <taxon>Eukaryota</taxon>
        <taxon>Fungi</taxon>
        <taxon>Dikarya</taxon>
        <taxon>Basidiomycota</taxon>
        <taxon>Agaricomycotina</taxon>
        <taxon>Agaricomycetes</taxon>
        <taxon>Agaricomycetidae</taxon>
        <taxon>Agaricales</taxon>
        <taxon>Marasmiineae</taxon>
        <taxon>Mycenaceae</taxon>
        <taxon>Mycena</taxon>
    </lineage>
</organism>
<reference evidence="2" key="1">
    <citation type="submission" date="2023-03" db="EMBL/GenBank/DDBJ databases">
        <title>Massive genome expansion in bonnet fungi (Mycena s.s.) driven by repeated elements and novel gene families across ecological guilds.</title>
        <authorList>
            <consortium name="Lawrence Berkeley National Laboratory"/>
            <person name="Harder C.B."/>
            <person name="Miyauchi S."/>
            <person name="Viragh M."/>
            <person name="Kuo A."/>
            <person name="Thoen E."/>
            <person name="Andreopoulos B."/>
            <person name="Lu D."/>
            <person name="Skrede I."/>
            <person name="Drula E."/>
            <person name="Henrissat B."/>
            <person name="Morin E."/>
            <person name="Kohler A."/>
            <person name="Barry K."/>
            <person name="LaButti K."/>
            <person name="Morin E."/>
            <person name="Salamov A."/>
            <person name="Lipzen A."/>
            <person name="Mereny Z."/>
            <person name="Hegedus B."/>
            <person name="Baldrian P."/>
            <person name="Stursova M."/>
            <person name="Weitz H."/>
            <person name="Taylor A."/>
            <person name="Grigoriev I.V."/>
            <person name="Nagy L.G."/>
            <person name="Martin F."/>
            <person name="Kauserud H."/>
        </authorList>
    </citation>
    <scope>NUCLEOTIDE SEQUENCE</scope>
    <source>
        <strain evidence="2">CBHHK067</strain>
    </source>
</reference>
<name>A0AAD7D4J6_MYCRO</name>
<feature type="transmembrane region" description="Helical" evidence="1">
    <location>
        <begin position="12"/>
        <end position="32"/>
    </location>
</feature>
<evidence type="ECO:0000256" key="1">
    <source>
        <dbReference type="SAM" id="Phobius"/>
    </source>
</evidence>
<keyword evidence="1" id="KW-0812">Transmembrane</keyword>
<dbReference type="EMBL" id="JARKIE010000135">
    <property type="protein sequence ID" value="KAJ7678340.1"/>
    <property type="molecule type" value="Genomic_DNA"/>
</dbReference>
<dbReference type="Proteomes" id="UP001221757">
    <property type="component" value="Unassembled WGS sequence"/>
</dbReference>
<evidence type="ECO:0000313" key="3">
    <source>
        <dbReference type="Proteomes" id="UP001221757"/>
    </source>
</evidence>
<keyword evidence="1" id="KW-1133">Transmembrane helix</keyword>
<keyword evidence="1" id="KW-0472">Membrane</keyword>
<protein>
    <submittedName>
        <fullName evidence="2">Uncharacterized protein</fullName>
    </submittedName>
</protein>
<dbReference type="AlphaFoldDB" id="A0AAD7D4J6"/>
<keyword evidence="3" id="KW-1185">Reference proteome</keyword>